<evidence type="ECO:0000256" key="1">
    <source>
        <dbReference type="SAM" id="Phobius"/>
    </source>
</evidence>
<accession>A0A2H0BVK0</accession>
<keyword evidence="1" id="KW-0812">Transmembrane</keyword>
<reference evidence="2 3" key="1">
    <citation type="submission" date="2017-09" db="EMBL/GenBank/DDBJ databases">
        <title>Depth-based differentiation of microbial function through sediment-hosted aquifers and enrichment of novel symbionts in the deep terrestrial subsurface.</title>
        <authorList>
            <person name="Probst A.J."/>
            <person name="Ladd B."/>
            <person name="Jarett J.K."/>
            <person name="Geller-Mcgrath D.E."/>
            <person name="Sieber C.M."/>
            <person name="Emerson J.B."/>
            <person name="Anantharaman K."/>
            <person name="Thomas B.C."/>
            <person name="Malmstrom R."/>
            <person name="Stieglmeier M."/>
            <person name="Klingl A."/>
            <person name="Woyke T."/>
            <person name="Ryan C.M."/>
            <person name="Banfield J.F."/>
        </authorList>
    </citation>
    <scope>NUCLEOTIDE SEQUENCE [LARGE SCALE GENOMIC DNA]</scope>
    <source>
        <strain evidence="2">CG22_combo_CG10-13_8_21_14_all_38_20</strain>
    </source>
</reference>
<feature type="transmembrane region" description="Helical" evidence="1">
    <location>
        <begin position="33"/>
        <end position="52"/>
    </location>
</feature>
<sequence length="83" mass="9599">MKKYIHTLHYLILALILSAGLFLLFIYNGRPLLQYYLGAGMAMSYFSWGIVHHYMQGDLHVKHMVEYGLIALFGVILLNRVLL</sequence>
<evidence type="ECO:0000313" key="3">
    <source>
        <dbReference type="Proteomes" id="UP000231246"/>
    </source>
</evidence>
<protein>
    <submittedName>
        <fullName evidence="2">Uncharacterized protein</fullName>
    </submittedName>
</protein>
<name>A0A2H0BVK0_9BACT</name>
<gene>
    <name evidence="2" type="ORF">COW99_02400</name>
</gene>
<evidence type="ECO:0000313" key="2">
    <source>
        <dbReference type="EMBL" id="PIP61707.1"/>
    </source>
</evidence>
<feature type="transmembrane region" description="Helical" evidence="1">
    <location>
        <begin position="64"/>
        <end position="82"/>
    </location>
</feature>
<dbReference type="AlphaFoldDB" id="A0A2H0BVK0"/>
<comment type="caution">
    <text evidence="2">The sequence shown here is derived from an EMBL/GenBank/DDBJ whole genome shotgun (WGS) entry which is preliminary data.</text>
</comment>
<dbReference type="EMBL" id="PCTA01000017">
    <property type="protein sequence ID" value="PIP61707.1"/>
    <property type="molecule type" value="Genomic_DNA"/>
</dbReference>
<organism evidence="2 3">
    <name type="scientific">Candidatus Roizmanbacteria bacterium CG22_combo_CG10-13_8_21_14_all_38_20</name>
    <dbReference type="NCBI Taxonomy" id="1974862"/>
    <lineage>
        <taxon>Bacteria</taxon>
        <taxon>Candidatus Roizmaniibacteriota</taxon>
    </lineage>
</organism>
<proteinExistence type="predicted"/>
<dbReference type="Proteomes" id="UP000231246">
    <property type="component" value="Unassembled WGS sequence"/>
</dbReference>
<keyword evidence="1" id="KW-0472">Membrane</keyword>
<keyword evidence="1" id="KW-1133">Transmembrane helix</keyword>
<feature type="transmembrane region" description="Helical" evidence="1">
    <location>
        <begin position="7"/>
        <end position="27"/>
    </location>
</feature>